<evidence type="ECO:0000256" key="2">
    <source>
        <dbReference type="ARBA" id="ARBA00004448"/>
    </source>
</evidence>
<comment type="subcellular location">
    <subcellularLocation>
        <location evidence="2">Mitochondrion inner membrane</location>
        <topology evidence="2">Multi-pass membrane protein</topology>
    </subcellularLocation>
</comment>
<evidence type="ECO:0000256" key="6">
    <source>
        <dbReference type="ARBA" id="ARBA00022660"/>
    </source>
</evidence>
<feature type="transmembrane region" description="Helical" evidence="17">
    <location>
        <begin position="494"/>
        <end position="516"/>
    </location>
</feature>
<comment type="function">
    <text evidence="1">Core subunit of the mitochondrial membrane respiratory chain NADH dehydrogenase (Complex I) that is believed to belong to the minimal assembly required for catalysis. Complex I functions in the transfer of electrons from NADH to the respiratory chain. The immediate electron acceptor for the enzyme is believed to be ubiquinone.</text>
</comment>
<evidence type="ECO:0000256" key="17">
    <source>
        <dbReference type="RuleBase" id="RU003404"/>
    </source>
</evidence>
<evidence type="ECO:0000256" key="7">
    <source>
        <dbReference type="ARBA" id="ARBA00022692"/>
    </source>
</evidence>
<organism evidence="21">
    <name type="scientific">Heterocerus parallelus</name>
    <dbReference type="NCBI Taxonomy" id="1587350"/>
    <lineage>
        <taxon>Eukaryota</taxon>
        <taxon>Metazoa</taxon>
        <taxon>Ecdysozoa</taxon>
        <taxon>Arthropoda</taxon>
        <taxon>Hexapoda</taxon>
        <taxon>Insecta</taxon>
        <taxon>Pterygota</taxon>
        <taxon>Neoptera</taxon>
        <taxon>Endopterygota</taxon>
        <taxon>Coleoptera</taxon>
        <taxon>Polyphaga</taxon>
        <taxon>Elateriformia</taxon>
        <taxon>Byrrhoidea</taxon>
        <taxon>Heteroceridae</taxon>
        <taxon>Heterocerus</taxon>
    </lineage>
</organism>
<dbReference type="GO" id="GO:0042773">
    <property type="term" value="P:ATP synthesis coupled electron transport"/>
    <property type="evidence" value="ECO:0007669"/>
    <property type="project" value="InterPro"/>
</dbReference>
<keyword evidence="14 17" id="KW-0496">Mitochondrion</keyword>
<comment type="function">
    <text evidence="17">Core subunit of the mitochondrial membrane respiratory chain NADH dehydrogenase (Complex I) which catalyzes electron transfer from NADH through the respiratory chain, using ubiquinone as an electron acceptor. Essential for the catalytic activity and assembly of complex I.</text>
</comment>
<dbReference type="Pfam" id="PF00662">
    <property type="entry name" value="Proton_antipo_N"/>
    <property type="match status" value="1"/>
</dbReference>
<evidence type="ECO:0000256" key="5">
    <source>
        <dbReference type="ARBA" id="ARBA00022448"/>
    </source>
</evidence>
<keyword evidence="11 17" id="KW-1133">Transmembrane helix</keyword>
<dbReference type="PANTHER" id="PTHR42829:SF2">
    <property type="entry name" value="NADH-UBIQUINONE OXIDOREDUCTASE CHAIN 5"/>
    <property type="match status" value="1"/>
</dbReference>
<feature type="transmembrane region" description="Helical" evidence="17">
    <location>
        <begin position="556"/>
        <end position="573"/>
    </location>
</feature>
<feature type="transmembrane region" description="Helical" evidence="17">
    <location>
        <begin position="57"/>
        <end position="78"/>
    </location>
</feature>
<accession>A0A343C1I4</accession>
<dbReference type="GO" id="GO:0003954">
    <property type="term" value="F:NADH dehydrogenase activity"/>
    <property type="evidence" value="ECO:0007669"/>
    <property type="project" value="TreeGrafter"/>
</dbReference>
<reference evidence="21" key="1">
    <citation type="submission" date="2016-04" db="EMBL/GenBank/DDBJ databases">
        <title>Mitochondria of beetle species.</title>
        <authorList>
            <person name="Hunter A."/>
            <person name="Moriniere J."/>
            <person name="Tang P."/>
            <person name="Linard B."/>
            <person name="Crampton-Platt A."/>
            <person name="Vogler A.P."/>
        </authorList>
    </citation>
    <scope>NUCLEOTIDE SEQUENCE</scope>
</reference>
<evidence type="ECO:0000256" key="15">
    <source>
        <dbReference type="ARBA" id="ARBA00023136"/>
    </source>
</evidence>
<feature type="domain" description="NADH-Ubiquinone oxidoreductase (complex I) chain 5 N-terminal" evidence="19">
    <location>
        <begin position="42"/>
        <end position="90"/>
    </location>
</feature>
<evidence type="ECO:0000256" key="8">
    <source>
        <dbReference type="ARBA" id="ARBA00022792"/>
    </source>
</evidence>
<evidence type="ECO:0000256" key="9">
    <source>
        <dbReference type="ARBA" id="ARBA00022967"/>
    </source>
</evidence>
<protein>
    <recommendedName>
        <fullName evidence="4 17">NADH-ubiquinone oxidoreductase chain 5</fullName>
        <ecNumber evidence="3 17">7.1.1.2</ecNumber>
    </recommendedName>
</protein>
<feature type="transmembrane region" description="Helical" evidence="17">
    <location>
        <begin position="113"/>
        <end position="131"/>
    </location>
</feature>
<evidence type="ECO:0000259" key="20">
    <source>
        <dbReference type="Pfam" id="PF06455"/>
    </source>
</evidence>
<dbReference type="GO" id="GO:0015990">
    <property type="term" value="P:electron transport coupled proton transport"/>
    <property type="evidence" value="ECO:0007669"/>
    <property type="project" value="TreeGrafter"/>
</dbReference>
<evidence type="ECO:0000256" key="3">
    <source>
        <dbReference type="ARBA" id="ARBA00012944"/>
    </source>
</evidence>
<dbReference type="InterPro" id="IPR003945">
    <property type="entry name" value="NU5C-like"/>
</dbReference>
<feature type="transmembrane region" description="Helical" evidence="17">
    <location>
        <begin position="297"/>
        <end position="318"/>
    </location>
</feature>
<evidence type="ECO:0000256" key="16">
    <source>
        <dbReference type="ARBA" id="ARBA00049551"/>
    </source>
</evidence>
<dbReference type="PRINTS" id="PR01435">
    <property type="entry name" value="NPOXDRDTASE5"/>
</dbReference>
<comment type="catalytic activity">
    <reaction evidence="16 17">
        <text>a ubiquinone + NADH + 5 H(+)(in) = a ubiquinol + NAD(+) + 4 H(+)(out)</text>
        <dbReference type="Rhea" id="RHEA:29091"/>
        <dbReference type="Rhea" id="RHEA-COMP:9565"/>
        <dbReference type="Rhea" id="RHEA-COMP:9566"/>
        <dbReference type="ChEBI" id="CHEBI:15378"/>
        <dbReference type="ChEBI" id="CHEBI:16389"/>
        <dbReference type="ChEBI" id="CHEBI:17976"/>
        <dbReference type="ChEBI" id="CHEBI:57540"/>
        <dbReference type="ChEBI" id="CHEBI:57945"/>
        <dbReference type="EC" id="7.1.1.2"/>
    </reaction>
</comment>
<feature type="transmembrane region" description="Helical" evidence="17">
    <location>
        <begin position="7"/>
        <end position="37"/>
    </location>
</feature>
<keyword evidence="15 17" id="KW-0472">Membrane</keyword>
<geneLocation type="mitochondrion" evidence="21"/>
<sequence>MINLNFCFIYFILFFFLSLMSFFSGLYFIIFDLVYIYEFEFFSISSSSIVFSLLLDWMSLLFMSFVLFISSMVIFYSMDYMNNDLFIDRFVLLVSMFVFSMMMLILSPNLISILLGWDGLGLVSYCLVIYYQNIKSFNAGMLTALSNRIGDVALLMSIAWMMNYGSWNYVFYVDCMKEDYSMGLIGLMVVLAAMTKSAQIPFSSWLPAAMAAPTPVSSLVHSSTLVTAGVYLLIRFSFCLSDSVMFFLLIVSSMTMFMAGLGANYEFDLKKIIALSTLSQLGLMLSILSLGEYKISFFHLLTHALFKALLFMCAGCMIHNLGNCQDIRYMGGMISMLPLTMSFFVISNLSLCGLPFLSGFYSKDLILEFSSFTGLSFYCYFIFFISTGLTVSYTFRLLYYTIFGDFNYLSFNMIYDFSDKMLKGMGGLIVMVIFGGSALMWLIFPTPYFICLPLYMKMMTFIVCFLGGILGFHLSKINLGFSLFSLKNLLGTLFFSSMWNLPIISTSFLNNFFMFIGDFYYKEVDQGWLEFFGSQNIYNSLTSSSKFLDFIFMNNLKVYLIMLSFWLVFMSFMF</sequence>
<dbReference type="AlphaFoldDB" id="A0A343C1I4"/>
<keyword evidence="7 17" id="KW-0812">Transmembrane</keyword>
<evidence type="ECO:0000259" key="19">
    <source>
        <dbReference type="Pfam" id="PF00662"/>
    </source>
</evidence>
<evidence type="ECO:0000259" key="18">
    <source>
        <dbReference type="Pfam" id="PF00361"/>
    </source>
</evidence>
<dbReference type="PANTHER" id="PTHR42829">
    <property type="entry name" value="NADH-UBIQUINONE OXIDOREDUCTASE CHAIN 5"/>
    <property type="match status" value="1"/>
</dbReference>
<evidence type="ECO:0000256" key="12">
    <source>
        <dbReference type="ARBA" id="ARBA00023027"/>
    </source>
</evidence>
<feature type="transmembrane region" description="Helical" evidence="17">
    <location>
        <begin position="454"/>
        <end position="474"/>
    </location>
</feature>
<feature type="transmembrane region" description="Helical" evidence="17">
    <location>
        <begin position="218"/>
        <end position="238"/>
    </location>
</feature>
<dbReference type="InterPro" id="IPR001516">
    <property type="entry name" value="Proton_antipo_N"/>
</dbReference>
<comment type="similarity">
    <text evidence="17">Belongs to the complex I subunit 5 family.</text>
</comment>
<dbReference type="Pfam" id="PF00361">
    <property type="entry name" value="Proton_antipo_M"/>
    <property type="match status" value="1"/>
</dbReference>
<keyword evidence="5 17" id="KW-0813">Transport</keyword>
<dbReference type="InterPro" id="IPR001750">
    <property type="entry name" value="ND/Mrp_TM"/>
</dbReference>
<feature type="transmembrane region" description="Helical" evidence="17">
    <location>
        <begin position="339"/>
        <end position="360"/>
    </location>
</feature>
<feature type="transmembrane region" description="Helical" evidence="17">
    <location>
        <begin position="244"/>
        <end position="265"/>
    </location>
</feature>
<name>A0A343C1I4_9COLE</name>
<feature type="transmembrane region" description="Helical" evidence="17">
    <location>
        <begin position="184"/>
        <end position="206"/>
    </location>
</feature>
<evidence type="ECO:0000256" key="4">
    <source>
        <dbReference type="ARBA" id="ARBA00021096"/>
    </source>
</evidence>
<feature type="transmembrane region" description="Helical" evidence="17">
    <location>
        <begin position="421"/>
        <end position="442"/>
    </location>
</feature>
<evidence type="ECO:0000256" key="10">
    <source>
        <dbReference type="ARBA" id="ARBA00022982"/>
    </source>
</evidence>
<evidence type="ECO:0000256" key="14">
    <source>
        <dbReference type="ARBA" id="ARBA00023128"/>
    </source>
</evidence>
<dbReference type="EC" id="7.1.1.2" evidence="3 17"/>
<evidence type="ECO:0000256" key="1">
    <source>
        <dbReference type="ARBA" id="ARBA00003257"/>
    </source>
</evidence>
<dbReference type="GO" id="GO:0008137">
    <property type="term" value="F:NADH dehydrogenase (ubiquinone) activity"/>
    <property type="evidence" value="ECO:0007669"/>
    <property type="project" value="UniProtKB-EC"/>
</dbReference>
<evidence type="ECO:0000313" key="21">
    <source>
        <dbReference type="EMBL" id="ARH53877.1"/>
    </source>
</evidence>
<keyword evidence="9" id="KW-1278">Translocase</keyword>
<keyword evidence="6" id="KW-0679">Respiratory chain</keyword>
<dbReference type="InterPro" id="IPR010934">
    <property type="entry name" value="NADH_DH_su5_C"/>
</dbReference>
<feature type="transmembrane region" description="Helical" evidence="17">
    <location>
        <begin position="90"/>
        <end position="107"/>
    </location>
</feature>
<feature type="transmembrane region" description="Helical" evidence="17">
    <location>
        <begin position="152"/>
        <end position="172"/>
    </location>
</feature>
<feature type="domain" description="NADH dehydrogenase subunit 5 C-terminal" evidence="20">
    <location>
        <begin position="393"/>
        <end position="574"/>
    </location>
</feature>
<proteinExistence type="inferred from homology"/>
<feature type="transmembrane region" description="Helical" evidence="17">
    <location>
        <begin position="272"/>
        <end position="291"/>
    </location>
</feature>
<keyword evidence="8" id="KW-0999">Mitochondrion inner membrane</keyword>
<gene>
    <name evidence="21" type="primary">nad5</name>
</gene>
<keyword evidence="12 17" id="KW-0520">NAD</keyword>
<evidence type="ECO:0000256" key="13">
    <source>
        <dbReference type="ARBA" id="ARBA00023075"/>
    </source>
</evidence>
<dbReference type="EMBL" id="KX087297">
    <property type="protein sequence ID" value="ARH53877.1"/>
    <property type="molecule type" value="Genomic_DNA"/>
</dbReference>
<dbReference type="Pfam" id="PF06455">
    <property type="entry name" value="NADH5_C"/>
    <property type="match status" value="1"/>
</dbReference>
<feature type="domain" description="NADH:quinone oxidoreductase/Mrp antiporter transmembrane" evidence="18">
    <location>
        <begin position="107"/>
        <end position="389"/>
    </location>
</feature>
<dbReference type="PRINTS" id="PR01434">
    <property type="entry name" value="NADHDHGNASE5"/>
</dbReference>
<keyword evidence="10" id="KW-0249">Electron transport</keyword>
<dbReference type="GO" id="GO:0005743">
    <property type="term" value="C:mitochondrial inner membrane"/>
    <property type="evidence" value="ECO:0007669"/>
    <property type="project" value="UniProtKB-SubCell"/>
</dbReference>
<keyword evidence="13 17" id="KW-0830">Ubiquinone</keyword>
<evidence type="ECO:0000256" key="11">
    <source>
        <dbReference type="ARBA" id="ARBA00022989"/>
    </source>
</evidence>